<dbReference type="Proteomes" id="UP001610446">
    <property type="component" value="Unassembled WGS sequence"/>
</dbReference>
<proteinExistence type="predicted"/>
<comment type="caution">
    <text evidence="1">The sequence shown here is derived from an EMBL/GenBank/DDBJ whole genome shotgun (WGS) entry which is preliminary data.</text>
</comment>
<accession>A0ABR4ITF0</accession>
<evidence type="ECO:0000313" key="2">
    <source>
        <dbReference type="Proteomes" id="UP001610446"/>
    </source>
</evidence>
<name>A0ABR4ITF0_9EURO</name>
<dbReference type="PANTHER" id="PTHR42110:SF1">
    <property type="entry name" value="L-ASPARAGINASE, PUTATIVE (AFU_ORTHOLOGUE AFUA_3G11890)-RELATED"/>
    <property type="match status" value="1"/>
</dbReference>
<dbReference type="InterPro" id="IPR010349">
    <property type="entry name" value="Asparaginase_II"/>
</dbReference>
<evidence type="ECO:0000313" key="1">
    <source>
        <dbReference type="EMBL" id="KAL2831046.1"/>
    </source>
</evidence>
<gene>
    <name evidence="1" type="ORF">BJY01DRAFT_110482</name>
</gene>
<dbReference type="EMBL" id="JBFXLU010000290">
    <property type="protein sequence ID" value="KAL2831046.1"/>
    <property type="molecule type" value="Genomic_DNA"/>
</dbReference>
<reference evidence="1 2" key="1">
    <citation type="submission" date="2024-07" db="EMBL/GenBank/DDBJ databases">
        <title>Section-level genome sequencing and comparative genomics of Aspergillus sections Usti and Cavernicolus.</title>
        <authorList>
            <consortium name="Lawrence Berkeley National Laboratory"/>
            <person name="Nybo J.L."/>
            <person name="Vesth T.C."/>
            <person name="Theobald S."/>
            <person name="Frisvad J.C."/>
            <person name="Larsen T.O."/>
            <person name="Kjaerboelling I."/>
            <person name="Rothschild-Mancinelli K."/>
            <person name="Lyhne E.K."/>
            <person name="Kogle M.E."/>
            <person name="Barry K."/>
            <person name="Clum A."/>
            <person name="Na H."/>
            <person name="Ledsgaard L."/>
            <person name="Lin J."/>
            <person name="Lipzen A."/>
            <person name="Kuo A."/>
            <person name="Riley R."/>
            <person name="Mondo S."/>
            <person name="Labutti K."/>
            <person name="Haridas S."/>
            <person name="Pangalinan J."/>
            <person name="Salamov A.A."/>
            <person name="Simmons B.A."/>
            <person name="Magnuson J.K."/>
            <person name="Chen J."/>
            <person name="Drula E."/>
            <person name="Henrissat B."/>
            <person name="Wiebenga A."/>
            <person name="Lubbers R.J."/>
            <person name="Gomes A.C."/>
            <person name="Makela M.R."/>
            <person name="Stajich J."/>
            <person name="Grigoriev I.V."/>
            <person name="Mortensen U.H."/>
            <person name="De Vries R.P."/>
            <person name="Baker S.E."/>
            <person name="Andersen M.R."/>
        </authorList>
    </citation>
    <scope>NUCLEOTIDE SEQUENCE [LARGE SCALE GENOMIC DNA]</scope>
    <source>
        <strain evidence="1 2">CBS 123904</strain>
    </source>
</reference>
<keyword evidence="2" id="KW-1185">Reference proteome</keyword>
<dbReference type="Pfam" id="PF06089">
    <property type="entry name" value="Asparaginase_II"/>
    <property type="match status" value="1"/>
</dbReference>
<protein>
    <submittedName>
        <fullName evidence="1">L-asparaginase II</fullName>
    </submittedName>
</protein>
<sequence length="355" mass="38158">MTVKATDFIVSDRCGIVENRHEIHAAVTDATGKLLFAVGDPLRMTLARSAAKPAQALAIIETGCFEQFKFDDADLALMCASHNSEEKHIQRARVMLDKIGAVEDDLCCGGHVALSEAVNRDWITRDHTPTPICNNCSGKHAGMLAGSRALGAGFSVYHLPSYPMQLQVKQVVEELSGPEAMVQWGIDGCNLPAPALPLQYMGKIYAAIAASADLVAKSSGLSARTRALSRIFHAMAHYPDLVGGEGRFCTTLMQEFQGALIGKLGADGCYGIAIRASEQTKALGAVGAVGIAVKVEDGNIGVLYSAVVEILERLQIRLPDDRRSQKLAQFHHPKVLNTARVVTGGFSHPFKLRRL</sequence>
<organism evidence="1 2">
    <name type="scientific">Aspergillus pseudoustus</name>
    <dbReference type="NCBI Taxonomy" id="1810923"/>
    <lineage>
        <taxon>Eukaryota</taxon>
        <taxon>Fungi</taxon>
        <taxon>Dikarya</taxon>
        <taxon>Ascomycota</taxon>
        <taxon>Pezizomycotina</taxon>
        <taxon>Eurotiomycetes</taxon>
        <taxon>Eurotiomycetidae</taxon>
        <taxon>Eurotiales</taxon>
        <taxon>Aspergillaceae</taxon>
        <taxon>Aspergillus</taxon>
        <taxon>Aspergillus subgen. Nidulantes</taxon>
    </lineage>
</organism>
<dbReference type="PANTHER" id="PTHR42110">
    <property type="entry name" value="L-ASPARAGINASE, PUTATIVE (AFU_ORTHOLOGUE AFUA_3G11890)-RELATED"/>
    <property type="match status" value="1"/>
</dbReference>